<evidence type="ECO:0000313" key="3">
    <source>
        <dbReference type="Proteomes" id="UP000012338"/>
    </source>
</evidence>
<evidence type="ECO:0000256" key="1">
    <source>
        <dbReference type="SAM" id="SignalP"/>
    </source>
</evidence>
<dbReference type="OrthoDB" id="10438823at2759"/>
<dbReference type="GeneID" id="25836041"/>
<organism evidence="2 3">
    <name type="scientific">Cochliobolus heterostrophus (strain C4 / ATCC 48331 / race T)</name>
    <name type="common">Southern corn leaf blight fungus</name>
    <name type="synonym">Bipolaris maydis</name>
    <dbReference type="NCBI Taxonomy" id="665024"/>
    <lineage>
        <taxon>Eukaryota</taxon>
        <taxon>Fungi</taxon>
        <taxon>Dikarya</taxon>
        <taxon>Ascomycota</taxon>
        <taxon>Pezizomycotina</taxon>
        <taxon>Dothideomycetes</taxon>
        <taxon>Pleosporomycetidae</taxon>
        <taxon>Pleosporales</taxon>
        <taxon>Pleosporineae</taxon>
        <taxon>Pleosporaceae</taxon>
        <taxon>Bipolaris</taxon>
    </lineage>
</organism>
<proteinExistence type="predicted"/>
<reference evidence="2 3" key="1">
    <citation type="journal article" date="2012" name="PLoS Pathog.">
        <title>Diverse lifestyles and strategies of plant pathogenesis encoded in the genomes of eighteen Dothideomycetes fungi.</title>
        <authorList>
            <person name="Ohm R.A."/>
            <person name="Feau N."/>
            <person name="Henrissat B."/>
            <person name="Schoch C.L."/>
            <person name="Horwitz B.A."/>
            <person name="Barry K.W."/>
            <person name="Condon B.J."/>
            <person name="Copeland A.C."/>
            <person name="Dhillon B."/>
            <person name="Glaser F."/>
            <person name="Hesse C.N."/>
            <person name="Kosti I."/>
            <person name="LaButti K."/>
            <person name="Lindquist E.A."/>
            <person name="Lucas S."/>
            <person name="Salamov A.A."/>
            <person name="Bradshaw R.E."/>
            <person name="Ciuffetti L."/>
            <person name="Hamelin R.C."/>
            <person name="Kema G.H.J."/>
            <person name="Lawrence C."/>
            <person name="Scott J.A."/>
            <person name="Spatafora J.W."/>
            <person name="Turgeon B.G."/>
            <person name="de Wit P.J.G.M."/>
            <person name="Zhong S."/>
            <person name="Goodwin S.B."/>
            <person name="Grigoriev I.V."/>
        </authorList>
    </citation>
    <scope>NUCLEOTIDE SEQUENCE [LARGE SCALE GENOMIC DNA]</scope>
    <source>
        <strain evidence="3">C4 / ATCC 48331 / race T</strain>
    </source>
</reference>
<protein>
    <submittedName>
        <fullName evidence="2">Uncharacterized protein</fullName>
    </submittedName>
</protein>
<feature type="chain" id="PRO_5004125100" evidence="1">
    <location>
        <begin position="17"/>
        <end position="107"/>
    </location>
</feature>
<evidence type="ECO:0000313" key="2">
    <source>
        <dbReference type="EMBL" id="ENI11186.1"/>
    </source>
</evidence>
<dbReference type="EMBL" id="KB733444">
    <property type="protein sequence ID" value="ENI11186.1"/>
    <property type="molecule type" value="Genomic_DNA"/>
</dbReference>
<keyword evidence="3" id="KW-1185">Reference proteome</keyword>
<sequence>MHFSATLLAFAATASAAVVSRADDGQWFVQMSFGPGPAQVNLNAYFTSPDYPEDKKLGSHCGETPYAELPVIHSCDTCSFEWTYDNQTLRLSQHLPNGKIVYGTAEW</sequence>
<dbReference type="AlphaFoldDB" id="N4XXN7"/>
<dbReference type="Proteomes" id="UP000012338">
    <property type="component" value="Unassembled WGS sequence"/>
</dbReference>
<dbReference type="HOGENOM" id="CLU_2003508_0_0_1"/>
<gene>
    <name evidence="2" type="ORF">COCC4DRAFT_109423</name>
</gene>
<feature type="signal peptide" evidence="1">
    <location>
        <begin position="1"/>
        <end position="16"/>
    </location>
</feature>
<name>N4XXN7_COCH4</name>
<accession>N4XXN7</accession>
<feature type="non-terminal residue" evidence="2">
    <location>
        <position position="107"/>
    </location>
</feature>
<keyword evidence="1" id="KW-0732">Signal</keyword>
<reference evidence="3" key="2">
    <citation type="journal article" date="2013" name="PLoS Genet.">
        <title>Comparative genome structure, secondary metabolite, and effector coding capacity across Cochliobolus pathogens.</title>
        <authorList>
            <person name="Condon B.J."/>
            <person name="Leng Y."/>
            <person name="Wu D."/>
            <person name="Bushley K.E."/>
            <person name="Ohm R.A."/>
            <person name="Otillar R."/>
            <person name="Martin J."/>
            <person name="Schackwitz W."/>
            <person name="Grimwood J."/>
            <person name="MohdZainudin N."/>
            <person name="Xue C."/>
            <person name="Wang R."/>
            <person name="Manning V.A."/>
            <person name="Dhillon B."/>
            <person name="Tu Z.J."/>
            <person name="Steffenson B.J."/>
            <person name="Salamov A."/>
            <person name="Sun H."/>
            <person name="Lowry S."/>
            <person name="LaButti K."/>
            <person name="Han J."/>
            <person name="Copeland A."/>
            <person name="Lindquist E."/>
            <person name="Barry K."/>
            <person name="Schmutz J."/>
            <person name="Baker S.E."/>
            <person name="Ciuffetti L.M."/>
            <person name="Grigoriev I.V."/>
            <person name="Zhong S."/>
            <person name="Turgeon B.G."/>
        </authorList>
    </citation>
    <scope>NUCLEOTIDE SEQUENCE [LARGE SCALE GENOMIC DNA]</scope>
    <source>
        <strain evidence="3">C4 / ATCC 48331 / race T</strain>
    </source>
</reference>